<protein>
    <submittedName>
        <fullName evidence="1">Uncharacterized protein</fullName>
    </submittedName>
</protein>
<dbReference type="Proteomes" id="UP001332503">
    <property type="component" value="Unassembled WGS sequence"/>
</dbReference>
<keyword evidence="2" id="KW-1185">Reference proteome</keyword>
<comment type="caution">
    <text evidence="1">The sequence shown here is derived from an EMBL/GenBank/DDBJ whole genome shotgun (WGS) entry which is preliminary data.</text>
</comment>
<gene>
    <name evidence="1" type="ORF">LABF125_18330</name>
</gene>
<name>A0ABQ6P3S3_LACAM</name>
<proteinExistence type="predicted"/>
<evidence type="ECO:0000313" key="1">
    <source>
        <dbReference type="EMBL" id="GMM16699.1"/>
    </source>
</evidence>
<dbReference type="EMBL" id="BTFR01000032">
    <property type="protein sequence ID" value="GMM16699.1"/>
    <property type="molecule type" value="Genomic_DNA"/>
</dbReference>
<accession>A0ABQ6P3S3</accession>
<sequence length="43" mass="4855">MAIITGKTYDTVPKILGEINVKEENRQNAAIDRKIRARAKLSK</sequence>
<organism evidence="1 2">
    <name type="scientific">Lactobacillus amylovorus subsp. animalium</name>
    <dbReference type="NCBI Taxonomy" id="3378536"/>
    <lineage>
        <taxon>Bacteria</taxon>
        <taxon>Bacillati</taxon>
        <taxon>Bacillota</taxon>
        <taxon>Bacilli</taxon>
        <taxon>Lactobacillales</taxon>
        <taxon>Lactobacillaceae</taxon>
        <taxon>Lactobacillus</taxon>
    </lineage>
</organism>
<reference evidence="1 2" key="1">
    <citation type="journal article" date="2024" name="Int. J. Syst. Evol. Microbiol.">
        <title>Proposal of Lactobacillus amylovorus subsp. animalis subsp. nov. and an emended description of Lactobacillus amylovorus.</title>
        <authorList>
            <person name="Yamane K."/>
            <person name="Tanizawa Y."/>
            <person name="Kobayashi H."/>
            <person name="Kamizono T."/>
            <person name="Kojima Y."/>
            <person name="Takagi H."/>
            <person name="Tohno M."/>
        </authorList>
    </citation>
    <scope>NUCLEOTIDE SEQUENCE [LARGE SCALE GENOMIC DNA]</scope>
    <source>
        <strain evidence="1 2">BF125</strain>
    </source>
</reference>
<evidence type="ECO:0000313" key="2">
    <source>
        <dbReference type="Proteomes" id="UP001332503"/>
    </source>
</evidence>